<name>A0A1B1TG31_9ARCH</name>
<reference evidence="1" key="2">
    <citation type="journal article" date="2015" name="ISME J.">
        <title>A new class of marine Euryarchaeota group II from the Mediterranean deep chlorophyll maximum.</title>
        <authorList>
            <person name="Martin-Cuadrado A.B."/>
            <person name="Garcia-Heredia I."/>
            <person name="Molto A.G."/>
            <person name="Lopez-Ubeda R."/>
            <person name="Kimes N."/>
            <person name="Lopez-Garcia P."/>
            <person name="Moreira D."/>
            <person name="Rodriguez-Valera F."/>
        </authorList>
    </citation>
    <scope>NUCLEOTIDE SEQUENCE</scope>
</reference>
<reference evidence="1" key="1">
    <citation type="submission" date="2014-11" db="EMBL/GenBank/DDBJ databases">
        <authorList>
            <person name="Zhu J."/>
            <person name="Qi W."/>
            <person name="Song R."/>
        </authorList>
    </citation>
    <scope>NUCLEOTIDE SEQUENCE</scope>
</reference>
<proteinExistence type="predicted"/>
<organism evidence="1">
    <name type="scientific">uncultured Poseidoniia archaeon</name>
    <dbReference type="NCBI Taxonomy" id="1697135"/>
    <lineage>
        <taxon>Archaea</taxon>
        <taxon>Methanobacteriati</taxon>
        <taxon>Thermoplasmatota</taxon>
        <taxon>Candidatus Poseidoniia</taxon>
        <taxon>environmental samples</taxon>
    </lineage>
</organism>
<dbReference type="EMBL" id="KP211931">
    <property type="protein sequence ID" value="ANV81233.1"/>
    <property type="molecule type" value="Genomic_DNA"/>
</dbReference>
<evidence type="ECO:0000313" key="1">
    <source>
        <dbReference type="EMBL" id="ANV81233.1"/>
    </source>
</evidence>
<protein>
    <submittedName>
        <fullName evidence="1">Uncharacterized protein</fullName>
    </submittedName>
</protein>
<accession>A0A1B1TG31</accession>
<sequence length="195" mass="22024">MGRSVKSAKSSIKETYQLMDSLQETVRNDIKSNISSFEESLRTRLIDAENAIIESSRAREAMVAGIITMRKSIEKAQRKFSRNNNVEDLRTTLLEVAKDISRLKLANDKISDSISMVLHPNMSAVEAVEKFAFDLQRFAGSWERIGREIDQSISELCDDQEPSELVELEAFISKQGYDKLIQSQEDSKPSGVESE</sequence>
<dbReference type="AlphaFoldDB" id="A0A1B1TG31"/>